<dbReference type="Pfam" id="PF13522">
    <property type="entry name" value="GATase_6"/>
    <property type="match status" value="1"/>
</dbReference>
<evidence type="ECO:0000256" key="10">
    <source>
        <dbReference type="PIRSR" id="PIRSR001589-1"/>
    </source>
</evidence>
<evidence type="ECO:0000313" key="15">
    <source>
        <dbReference type="Proteomes" id="UP000240325"/>
    </source>
</evidence>
<evidence type="ECO:0000256" key="4">
    <source>
        <dbReference type="ARBA" id="ARBA00022605"/>
    </source>
</evidence>
<feature type="active site" description="For GATase activity" evidence="10">
    <location>
        <position position="2"/>
    </location>
</feature>
<dbReference type="InterPro" id="IPR029055">
    <property type="entry name" value="Ntn_hydrolases_N"/>
</dbReference>
<keyword evidence="3" id="KW-0436">Ligase</keyword>
<evidence type="ECO:0000256" key="11">
    <source>
        <dbReference type="PIRSR" id="PIRSR001589-2"/>
    </source>
</evidence>
<gene>
    <name evidence="14" type="ORF">BMW23_0439</name>
</gene>
<comment type="catalytic activity">
    <reaction evidence="9">
        <text>L-aspartate + L-glutamine + ATP + H2O = L-asparagine + L-glutamate + AMP + diphosphate + H(+)</text>
        <dbReference type="Rhea" id="RHEA:12228"/>
        <dbReference type="ChEBI" id="CHEBI:15377"/>
        <dbReference type="ChEBI" id="CHEBI:15378"/>
        <dbReference type="ChEBI" id="CHEBI:29985"/>
        <dbReference type="ChEBI" id="CHEBI:29991"/>
        <dbReference type="ChEBI" id="CHEBI:30616"/>
        <dbReference type="ChEBI" id="CHEBI:33019"/>
        <dbReference type="ChEBI" id="CHEBI:58048"/>
        <dbReference type="ChEBI" id="CHEBI:58359"/>
        <dbReference type="ChEBI" id="CHEBI:456215"/>
        <dbReference type="EC" id="6.3.5.4"/>
    </reaction>
</comment>
<name>A0A2H4UU81_9VIRU</name>
<comment type="pathway">
    <text evidence="1">Amino-acid biosynthesis; L-asparagine biosynthesis; L-asparagine from L-aspartate (L-Gln route): step 1/1.</text>
</comment>
<evidence type="ECO:0000256" key="3">
    <source>
        <dbReference type="ARBA" id="ARBA00022598"/>
    </source>
</evidence>
<dbReference type="EC" id="6.3.5.4" evidence="2"/>
<dbReference type="EMBL" id="MF782455">
    <property type="protein sequence ID" value="ATZ80491.1"/>
    <property type="molecule type" value="Genomic_DNA"/>
</dbReference>
<evidence type="ECO:0000256" key="7">
    <source>
        <dbReference type="ARBA" id="ARBA00022888"/>
    </source>
</evidence>
<evidence type="ECO:0000256" key="6">
    <source>
        <dbReference type="ARBA" id="ARBA00022840"/>
    </source>
</evidence>
<keyword evidence="6 11" id="KW-0067">ATP-binding</keyword>
<dbReference type="InterPro" id="IPR006426">
    <property type="entry name" value="Asn_synth_AEB"/>
</dbReference>
<dbReference type="Pfam" id="PF00733">
    <property type="entry name" value="Asn_synthase"/>
    <property type="match status" value="2"/>
</dbReference>
<keyword evidence="15" id="KW-1185">Reference proteome</keyword>
<keyword evidence="4 10" id="KW-0028">Amino-acid biosynthesis</keyword>
<evidence type="ECO:0000256" key="2">
    <source>
        <dbReference type="ARBA" id="ARBA00012737"/>
    </source>
</evidence>
<reference evidence="14" key="1">
    <citation type="journal article" date="2017" name="Elife">
        <title>The kinetoplastid-infecting Bodo saltans virus (BsV), a window into the most abundant giant viruses in the sea.</title>
        <authorList>
            <person name="Deeg C.M."/>
            <person name="Chow C.-E.T."/>
            <person name="Suttle C.A."/>
        </authorList>
    </citation>
    <scope>NUCLEOTIDE SEQUENCE</scope>
    <source>
        <strain evidence="14">NG1</strain>
    </source>
</reference>
<dbReference type="Proteomes" id="UP000240325">
    <property type="component" value="Segment"/>
</dbReference>
<dbReference type="Gene3D" id="3.60.20.10">
    <property type="entry name" value="Glutamine Phosphoribosylpyrophosphate, subunit 1, domain 1"/>
    <property type="match status" value="1"/>
</dbReference>
<accession>A0A2H4UU81</accession>
<dbReference type="PROSITE" id="PS51278">
    <property type="entry name" value="GATASE_TYPE_2"/>
    <property type="match status" value="1"/>
</dbReference>
<dbReference type="CDD" id="cd01991">
    <property type="entry name" value="Asn_synthase_B_C"/>
    <property type="match status" value="1"/>
</dbReference>
<feature type="site" description="Important for beta-aspartyl-AMP intermediate formation" evidence="12">
    <location>
        <position position="357"/>
    </location>
</feature>
<keyword evidence="5 11" id="KW-0547">Nucleotide-binding</keyword>
<feature type="binding site" evidence="11">
    <location>
        <position position="280"/>
    </location>
    <ligand>
        <name>ATP</name>
        <dbReference type="ChEBI" id="CHEBI:30616"/>
    </ligand>
</feature>
<dbReference type="GO" id="GO:0006529">
    <property type="term" value="P:asparagine biosynthetic process"/>
    <property type="evidence" value="ECO:0007669"/>
    <property type="project" value="UniProtKB-KW"/>
</dbReference>
<organism evidence="14">
    <name type="scientific">Bodo saltans virus</name>
    <dbReference type="NCBI Taxonomy" id="2024608"/>
    <lineage>
        <taxon>Viruses</taxon>
        <taxon>Varidnaviria</taxon>
        <taxon>Bamfordvirae</taxon>
        <taxon>Nucleocytoviricota</taxon>
        <taxon>Megaviricetes</taxon>
        <taxon>Imitervirales</taxon>
        <taxon>Mimiviridae</taxon>
        <taxon>Klosneuvirinae</taxon>
        <taxon>Theiavirus</taxon>
        <taxon>Theiavirus salishense</taxon>
    </lineage>
</organism>
<dbReference type="InterPro" id="IPR001962">
    <property type="entry name" value="Asn_synthase"/>
</dbReference>
<evidence type="ECO:0000256" key="9">
    <source>
        <dbReference type="ARBA" id="ARBA00048741"/>
    </source>
</evidence>
<evidence type="ECO:0000256" key="1">
    <source>
        <dbReference type="ARBA" id="ARBA00005187"/>
    </source>
</evidence>
<dbReference type="InterPro" id="IPR050795">
    <property type="entry name" value="Asn_Synthetase"/>
</dbReference>
<dbReference type="InterPro" id="IPR017932">
    <property type="entry name" value="GATase_2_dom"/>
</dbReference>
<feature type="domain" description="Glutamine amidotransferase type-2" evidence="13">
    <location>
        <begin position="2"/>
        <end position="193"/>
    </location>
</feature>
<evidence type="ECO:0000256" key="8">
    <source>
        <dbReference type="ARBA" id="ARBA00030234"/>
    </source>
</evidence>
<evidence type="ECO:0000256" key="5">
    <source>
        <dbReference type="ARBA" id="ARBA00022741"/>
    </source>
</evidence>
<sequence length="551" mass="63617">MCGIWAIIRKNTIVTSFDLNALNKVKRRGPDSTTIHSDKNYAVAFHRLAINDLSVNGNQPFYYSNETHNYILMTNGEIYTHKLLEKKYDIFPHSRSDCAVLLPLFIEHKENFIELCKDLKSCEYAMLIIKQSKFTNEIEFFLSTDTSSVRPAFYYIDMDKKEIGFSSILPGLSDYSSQVIRFDQKSCLIGKVNYDTNELTYNVYKYHQSPTKHLIIKTEKDLYNLMERIANTFMKAVKIRLESDRPISAAVSGGLDSCAVSAMAAKLLKEDGKLLHTATVSLKGGTDVPYAESHATNINSIHTTYYVTIEEALSHLDEVIYATGTWDITTIRASVWQFLLAKKIREHTDCKVVLIGDGADECMMGYLSFYSAPNVKDAEKFRNQLLDEIHYFDGLRPDRCLAYHGLEARVPELDTEFVDLYREIPPELLIPTKDRIEKFLFRETIRTFFPGLLLPEHEQRKKEAFSDGVSSTEKSWFQICKDYYSEKISDEEFETRHSMTGVIPLCKESFYYRKKFNEFFGENHSTIPHYWLHPWSGNSDPSARLLKVYNE</sequence>
<dbReference type="Gene3D" id="3.40.50.620">
    <property type="entry name" value="HUPs"/>
    <property type="match status" value="1"/>
</dbReference>
<dbReference type="SUPFAM" id="SSF56235">
    <property type="entry name" value="N-terminal nucleophile aminohydrolases (Ntn hydrolases)"/>
    <property type="match status" value="1"/>
</dbReference>
<dbReference type="GO" id="GO:0004066">
    <property type="term" value="F:asparagine synthase (glutamine-hydrolyzing) activity"/>
    <property type="evidence" value="ECO:0007669"/>
    <property type="project" value="UniProtKB-EC"/>
</dbReference>
<keyword evidence="10" id="KW-0315">Glutamine amidotransferase</keyword>
<evidence type="ECO:0000256" key="12">
    <source>
        <dbReference type="PIRSR" id="PIRSR001589-3"/>
    </source>
</evidence>
<proteinExistence type="predicted"/>
<protein>
    <recommendedName>
        <fullName evidence="2">asparagine synthase (glutamine-hydrolyzing)</fullName>
        <ecNumber evidence="2">6.3.5.4</ecNumber>
    </recommendedName>
    <alternativeName>
        <fullName evidence="8">Glutamine-dependent asparagine synthetase</fullName>
    </alternativeName>
</protein>
<dbReference type="PANTHER" id="PTHR11772:SF23">
    <property type="entry name" value="ASPARAGINE SYNTHETASE [GLUTAMINE-HYDROLYZING]"/>
    <property type="match status" value="1"/>
</dbReference>
<dbReference type="GO" id="GO:0005524">
    <property type="term" value="F:ATP binding"/>
    <property type="evidence" value="ECO:0007669"/>
    <property type="project" value="UniProtKB-KW"/>
</dbReference>
<dbReference type="PANTHER" id="PTHR11772">
    <property type="entry name" value="ASPARAGINE SYNTHETASE"/>
    <property type="match status" value="1"/>
</dbReference>
<evidence type="ECO:0000313" key="14">
    <source>
        <dbReference type="EMBL" id="ATZ80491.1"/>
    </source>
</evidence>
<keyword evidence="7 10" id="KW-0061">Asparagine biosynthesis</keyword>
<feature type="binding site" evidence="11">
    <location>
        <position position="97"/>
    </location>
    <ligand>
        <name>L-glutamine</name>
        <dbReference type="ChEBI" id="CHEBI:58359"/>
    </ligand>
</feature>
<evidence type="ECO:0000259" key="13">
    <source>
        <dbReference type="PROSITE" id="PS51278"/>
    </source>
</evidence>
<dbReference type="InterPro" id="IPR014729">
    <property type="entry name" value="Rossmann-like_a/b/a_fold"/>
</dbReference>
<dbReference type="PIRSF" id="PIRSF001589">
    <property type="entry name" value="Asn_synthetase_glu-h"/>
    <property type="match status" value="1"/>
</dbReference>
<dbReference type="SUPFAM" id="SSF52402">
    <property type="entry name" value="Adenine nucleotide alpha hydrolases-like"/>
    <property type="match status" value="1"/>
</dbReference>